<organism evidence="2 3">
    <name type="scientific">Reyranella soli</name>
    <dbReference type="NCBI Taxonomy" id="1230389"/>
    <lineage>
        <taxon>Bacteria</taxon>
        <taxon>Pseudomonadati</taxon>
        <taxon>Pseudomonadota</taxon>
        <taxon>Alphaproteobacteria</taxon>
        <taxon>Hyphomicrobiales</taxon>
        <taxon>Reyranellaceae</taxon>
        <taxon>Reyranella</taxon>
    </lineage>
</organism>
<feature type="transmembrane region" description="Helical" evidence="1">
    <location>
        <begin position="20"/>
        <end position="38"/>
    </location>
</feature>
<reference evidence="2 3" key="1">
    <citation type="submission" date="2019-07" db="EMBL/GenBank/DDBJ databases">
        <title>Whole genome shotgun sequence of Reyranella soli NBRC 108950.</title>
        <authorList>
            <person name="Hosoyama A."/>
            <person name="Uohara A."/>
            <person name="Ohji S."/>
            <person name="Ichikawa N."/>
        </authorList>
    </citation>
    <scope>NUCLEOTIDE SEQUENCE [LARGE SCALE GENOMIC DNA]</scope>
    <source>
        <strain evidence="2 3">NBRC 108950</strain>
    </source>
</reference>
<gene>
    <name evidence="2" type="ORF">RSO01_44200</name>
</gene>
<evidence type="ECO:0000313" key="3">
    <source>
        <dbReference type="Proteomes" id="UP000321058"/>
    </source>
</evidence>
<dbReference type="Proteomes" id="UP000321058">
    <property type="component" value="Unassembled WGS sequence"/>
</dbReference>
<sequence>MLLIRHSQRANNAVRTTSGAGELFVASVVICMILASFGDAVDPALFGEAGLEFAIFDFGGEFTVLTMRHWHLIQLLLAGAAGAFGVFVLRVFAAGFIRILRPAGRRSIDKVPIGL</sequence>
<proteinExistence type="predicted"/>
<keyword evidence="3" id="KW-1185">Reference proteome</keyword>
<keyword evidence="1" id="KW-1133">Transmembrane helix</keyword>
<protein>
    <submittedName>
        <fullName evidence="2">Uncharacterized protein</fullName>
    </submittedName>
</protein>
<evidence type="ECO:0000313" key="2">
    <source>
        <dbReference type="EMBL" id="GEP57254.1"/>
    </source>
</evidence>
<feature type="transmembrane region" description="Helical" evidence="1">
    <location>
        <begin position="72"/>
        <end position="97"/>
    </location>
</feature>
<evidence type="ECO:0000256" key="1">
    <source>
        <dbReference type="SAM" id="Phobius"/>
    </source>
</evidence>
<keyword evidence="1" id="KW-0812">Transmembrane</keyword>
<dbReference type="EMBL" id="BKAJ01000076">
    <property type="protein sequence ID" value="GEP57254.1"/>
    <property type="molecule type" value="Genomic_DNA"/>
</dbReference>
<keyword evidence="1" id="KW-0472">Membrane</keyword>
<name>A0A512NE95_9HYPH</name>
<dbReference type="AlphaFoldDB" id="A0A512NE95"/>
<dbReference type="OrthoDB" id="7375963at2"/>
<dbReference type="RefSeq" id="WP_147151626.1">
    <property type="nucleotide sequence ID" value="NZ_BKAJ01000076.1"/>
</dbReference>
<comment type="caution">
    <text evidence="2">The sequence shown here is derived from an EMBL/GenBank/DDBJ whole genome shotgun (WGS) entry which is preliminary data.</text>
</comment>
<accession>A0A512NE95</accession>